<dbReference type="GO" id="GO:0022625">
    <property type="term" value="C:cytosolic large ribosomal subunit"/>
    <property type="evidence" value="ECO:0007669"/>
    <property type="project" value="TreeGrafter"/>
</dbReference>
<dbReference type="FunFam" id="3.90.930.12:FF:000001">
    <property type="entry name" value="50S ribosomal protein L6"/>
    <property type="match status" value="1"/>
</dbReference>
<comment type="caution">
    <text evidence="8">The sequence shown here is derived from an EMBL/GenBank/DDBJ whole genome shotgun (WGS) entry which is preliminary data.</text>
</comment>
<evidence type="ECO:0000259" key="7">
    <source>
        <dbReference type="Pfam" id="PF00347"/>
    </source>
</evidence>
<dbReference type="GO" id="GO:0002181">
    <property type="term" value="P:cytoplasmic translation"/>
    <property type="evidence" value="ECO:0007669"/>
    <property type="project" value="TreeGrafter"/>
</dbReference>
<keyword evidence="2 6" id="KW-0689">Ribosomal protein</keyword>
<evidence type="ECO:0000256" key="2">
    <source>
        <dbReference type="ARBA" id="ARBA00022980"/>
    </source>
</evidence>
<evidence type="ECO:0000313" key="8">
    <source>
        <dbReference type="EMBL" id="CAI8032422.1"/>
    </source>
</evidence>
<dbReference type="Pfam" id="PF00347">
    <property type="entry name" value="Ribosomal_L6"/>
    <property type="match status" value="1"/>
</dbReference>
<feature type="non-terminal residue" evidence="8">
    <location>
        <position position="1"/>
    </location>
</feature>
<dbReference type="EMBL" id="CASHTH010002603">
    <property type="protein sequence ID" value="CAI8032422.1"/>
    <property type="molecule type" value="Genomic_DNA"/>
</dbReference>
<dbReference type="GO" id="GO:0003735">
    <property type="term" value="F:structural constituent of ribosome"/>
    <property type="evidence" value="ECO:0007669"/>
    <property type="project" value="InterPro"/>
</dbReference>
<dbReference type="PRINTS" id="PR00059">
    <property type="entry name" value="RIBOSOMALL6"/>
</dbReference>
<dbReference type="Gene3D" id="3.90.930.12">
    <property type="entry name" value="Ribosomal protein L6, alpha-beta domain"/>
    <property type="match status" value="2"/>
</dbReference>
<organism evidence="8 9">
    <name type="scientific">Geodia barretti</name>
    <name type="common">Barrett's horny sponge</name>
    <dbReference type="NCBI Taxonomy" id="519541"/>
    <lineage>
        <taxon>Eukaryota</taxon>
        <taxon>Metazoa</taxon>
        <taxon>Porifera</taxon>
        <taxon>Demospongiae</taxon>
        <taxon>Heteroscleromorpha</taxon>
        <taxon>Tetractinellida</taxon>
        <taxon>Astrophorina</taxon>
        <taxon>Geodiidae</taxon>
        <taxon>Geodia</taxon>
    </lineage>
</organism>
<dbReference type="Proteomes" id="UP001174909">
    <property type="component" value="Unassembled WGS sequence"/>
</dbReference>
<accession>A0AA35SNM9</accession>
<reference evidence="8" key="1">
    <citation type="submission" date="2023-03" db="EMBL/GenBank/DDBJ databases">
        <authorList>
            <person name="Steffen K."/>
            <person name="Cardenas P."/>
        </authorList>
    </citation>
    <scope>NUCLEOTIDE SEQUENCE</scope>
</reference>
<sequence length="131" mass="14069">QLSAQPAQPSDRSSSKFHGLARSLVANAVHGVSQGFTKELDIVGIGYRAEVSASQVVFHLGYSHPVPFAIPDGIQIAVDKQNHITVAGIDRQRVGQVAADIRALRKPDPYKQKGIRYTGEVLKKKVGKTGA</sequence>
<dbReference type="InterPro" id="IPR036789">
    <property type="entry name" value="Ribosomal_uL6-like_a/b-dom_sf"/>
</dbReference>
<dbReference type="InterPro" id="IPR000702">
    <property type="entry name" value="Ribosomal_uL6-like"/>
</dbReference>
<protein>
    <recommendedName>
        <fullName evidence="4">Large ribosomal subunit protein uL6</fullName>
    </recommendedName>
    <alternativeName>
        <fullName evidence="5">60S ribosomal protein L9</fullName>
    </alternativeName>
</protein>
<keyword evidence="9" id="KW-1185">Reference proteome</keyword>
<gene>
    <name evidence="8" type="ORF">GBAR_LOCUS18335</name>
</gene>
<dbReference type="InterPro" id="IPR020040">
    <property type="entry name" value="Ribosomal_uL6_a/b-dom"/>
</dbReference>
<name>A0AA35SNM9_GEOBA</name>
<keyword evidence="3 6" id="KW-0687">Ribonucleoprotein</keyword>
<dbReference type="NCBIfam" id="TIGR03654">
    <property type="entry name" value="L6_bact"/>
    <property type="match status" value="1"/>
</dbReference>
<dbReference type="SUPFAM" id="SSF56053">
    <property type="entry name" value="Ribosomal protein L6"/>
    <property type="match status" value="1"/>
</dbReference>
<feature type="domain" description="Large ribosomal subunit protein uL6 alpha-beta" evidence="7">
    <location>
        <begin position="43"/>
        <end position="117"/>
    </location>
</feature>
<dbReference type="PIRSF" id="PIRSF002162">
    <property type="entry name" value="Ribosomal_L6"/>
    <property type="match status" value="1"/>
</dbReference>
<comment type="similarity">
    <text evidence="1 6">Belongs to the universal ribosomal protein uL6 family.</text>
</comment>
<dbReference type="PANTHER" id="PTHR11655:SF14">
    <property type="entry name" value="LARGE RIBOSOMAL SUBUNIT PROTEIN UL6M"/>
    <property type="match status" value="1"/>
</dbReference>
<evidence type="ECO:0000256" key="3">
    <source>
        <dbReference type="ARBA" id="ARBA00023274"/>
    </source>
</evidence>
<dbReference type="PANTHER" id="PTHR11655">
    <property type="entry name" value="60S/50S RIBOSOMAL PROTEIN L6/L9"/>
    <property type="match status" value="1"/>
</dbReference>
<evidence type="ECO:0000256" key="4">
    <source>
        <dbReference type="ARBA" id="ARBA00035246"/>
    </source>
</evidence>
<evidence type="ECO:0000256" key="5">
    <source>
        <dbReference type="ARBA" id="ARBA00035349"/>
    </source>
</evidence>
<proteinExistence type="inferred from homology"/>
<dbReference type="GO" id="GO:0019843">
    <property type="term" value="F:rRNA binding"/>
    <property type="evidence" value="ECO:0007669"/>
    <property type="project" value="InterPro"/>
</dbReference>
<dbReference type="AlphaFoldDB" id="A0AA35SNM9"/>
<dbReference type="InterPro" id="IPR019906">
    <property type="entry name" value="Ribosomal_uL6_bac-type"/>
</dbReference>
<evidence type="ECO:0000256" key="1">
    <source>
        <dbReference type="ARBA" id="ARBA00009356"/>
    </source>
</evidence>
<evidence type="ECO:0000256" key="6">
    <source>
        <dbReference type="RuleBase" id="RU003869"/>
    </source>
</evidence>
<evidence type="ECO:0000313" key="9">
    <source>
        <dbReference type="Proteomes" id="UP001174909"/>
    </source>
</evidence>